<keyword evidence="4" id="KW-1185">Reference proteome</keyword>
<evidence type="ECO:0000256" key="2">
    <source>
        <dbReference type="SAM" id="SignalP"/>
    </source>
</evidence>
<evidence type="ECO:0000313" key="4">
    <source>
        <dbReference type="Proteomes" id="UP000054560"/>
    </source>
</evidence>
<sequence>MHKAALLICVSIVYIATTESPPLSPPTVPKNERRNLGKSDDDFKNKSIVSDEDPYNRSDEPLNGMGTGDSHNPQLGTGAHGLAPKSTEHPLPEIRVETPRTRLGGSILRAIDTDSDDDDAELCFEDPMRISALNEPQLQQSMYFSTQSVACSETTQPTTQLIQTHSETTQLRQTHSHGHGCSGEGVGGGKVETETKTETDKETETGGMTRVGEDAKGDAPIAIQENIRPQTSRLTDTHTGKGGFGAGTPDVADDRPSDTHTGETKRREDTGNDGHGTQDRTGAHTHTPTNTSSVMATDTQGRTSIGAGAGTSADTRSSIHGTEREDTLSRKAKHDNAYSHSNTWLVMEEAHDAHYTDTLRHPQRVRPLLTFGTELRATTQ</sequence>
<feature type="compositionally biased region" description="Basic and acidic residues" evidence="1">
    <location>
        <begin position="252"/>
        <end position="282"/>
    </location>
</feature>
<feature type="chain" id="PRO_5005538548" evidence="2">
    <location>
        <begin position="21"/>
        <end position="380"/>
    </location>
</feature>
<feature type="compositionally biased region" description="Basic and acidic residues" evidence="1">
    <location>
        <begin position="191"/>
        <end position="204"/>
    </location>
</feature>
<accession>A0A0L0F8P5</accession>
<feature type="signal peptide" evidence="2">
    <location>
        <begin position="1"/>
        <end position="20"/>
    </location>
</feature>
<feature type="region of interest" description="Disordered" evidence="1">
    <location>
        <begin position="166"/>
        <end position="334"/>
    </location>
</feature>
<feature type="compositionally biased region" description="Basic and acidic residues" evidence="1">
    <location>
        <begin position="321"/>
        <end position="334"/>
    </location>
</feature>
<feature type="non-terminal residue" evidence="3">
    <location>
        <position position="380"/>
    </location>
</feature>
<feature type="compositionally biased region" description="Basic and acidic residues" evidence="1">
    <location>
        <begin position="30"/>
        <end position="45"/>
    </location>
</feature>
<proteinExistence type="predicted"/>
<keyword evidence="2" id="KW-0732">Signal</keyword>
<protein>
    <submittedName>
        <fullName evidence="3">Uncharacterized protein</fullName>
    </submittedName>
</protein>
<organism evidence="3 4">
    <name type="scientific">Sphaeroforma arctica JP610</name>
    <dbReference type="NCBI Taxonomy" id="667725"/>
    <lineage>
        <taxon>Eukaryota</taxon>
        <taxon>Ichthyosporea</taxon>
        <taxon>Ichthyophonida</taxon>
        <taxon>Sphaeroforma</taxon>
    </lineage>
</organism>
<dbReference type="EMBL" id="KQ246097">
    <property type="protein sequence ID" value="KNC73089.1"/>
    <property type="molecule type" value="Genomic_DNA"/>
</dbReference>
<reference evidence="3 4" key="1">
    <citation type="submission" date="2011-02" db="EMBL/GenBank/DDBJ databases">
        <title>The Genome Sequence of Sphaeroforma arctica JP610.</title>
        <authorList>
            <consortium name="The Broad Institute Genome Sequencing Platform"/>
            <person name="Russ C."/>
            <person name="Cuomo C."/>
            <person name="Young S.K."/>
            <person name="Zeng Q."/>
            <person name="Gargeya S."/>
            <person name="Alvarado L."/>
            <person name="Berlin A."/>
            <person name="Chapman S.B."/>
            <person name="Chen Z."/>
            <person name="Freedman E."/>
            <person name="Gellesch M."/>
            <person name="Goldberg J."/>
            <person name="Griggs A."/>
            <person name="Gujja S."/>
            <person name="Heilman E."/>
            <person name="Heiman D."/>
            <person name="Howarth C."/>
            <person name="Mehta T."/>
            <person name="Neiman D."/>
            <person name="Pearson M."/>
            <person name="Roberts A."/>
            <person name="Saif S."/>
            <person name="Shea T."/>
            <person name="Shenoy N."/>
            <person name="Sisk P."/>
            <person name="Stolte C."/>
            <person name="Sykes S."/>
            <person name="White J."/>
            <person name="Yandava C."/>
            <person name="Burger G."/>
            <person name="Gray M.W."/>
            <person name="Holland P.W.H."/>
            <person name="King N."/>
            <person name="Lang F.B.F."/>
            <person name="Roger A.J."/>
            <person name="Ruiz-Trillo I."/>
            <person name="Haas B."/>
            <person name="Nusbaum C."/>
            <person name="Birren B."/>
        </authorList>
    </citation>
    <scope>NUCLEOTIDE SEQUENCE [LARGE SCALE GENOMIC DNA]</scope>
    <source>
        <strain evidence="3 4">JP610</strain>
    </source>
</reference>
<dbReference type="AlphaFoldDB" id="A0A0L0F8P5"/>
<feature type="region of interest" description="Disordered" evidence="1">
    <location>
        <begin position="19"/>
        <end position="87"/>
    </location>
</feature>
<feature type="compositionally biased region" description="Polar residues" evidence="1">
    <location>
        <begin position="284"/>
        <end position="303"/>
    </location>
</feature>
<dbReference type="GeneID" id="25914856"/>
<dbReference type="Proteomes" id="UP000054560">
    <property type="component" value="Unassembled WGS sequence"/>
</dbReference>
<dbReference type="RefSeq" id="XP_014146991.1">
    <property type="nucleotide sequence ID" value="XM_014291516.1"/>
</dbReference>
<evidence type="ECO:0000256" key="1">
    <source>
        <dbReference type="SAM" id="MobiDB-lite"/>
    </source>
</evidence>
<evidence type="ECO:0000313" key="3">
    <source>
        <dbReference type="EMBL" id="KNC73089.1"/>
    </source>
</evidence>
<gene>
    <name evidence="3" type="ORF">SARC_14352</name>
</gene>
<feature type="compositionally biased region" description="Gly residues" evidence="1">
    <location>
        <begin position="180"/>
        <end position="190"/>
    </location>
</feature>
<name>A0A0L0F8P5_9EUKA</name>